<comment type="caution">
    <text evidence="6">The sequence shown here is derived from an EMBL/GenBank/DDBJ whole genome shotgun (WGS) entry which is preliminary data.</text>
</comment>
<name>A0A839QMR4_9MICC</name>
<evidence type="ECO:0000256" key="1">
    <source>
        <dbReference type="ARBA" id="ARBA00022679"/>
    </source>
</evidence>
<protein>
    <recommendedName>
        <fullName evidence="5">Maltokinase N-terminal cap domain-containing protein</fullName>
    </recommendedName>
</protein>
<dbReference type="Proteomes" id="UP000523000">
    <property type="component" value="Unassembled WGS sequence"/>
</dbReference>
<dbReference type="GO" id="GO:0016301">
    <property type="term" value="F:kinase activity"/>
    <property type="evidence" value="ECO:0007669"/>
    <property type="project" value="UniProtKB-KW"/>
</dbReference>
<keyword evidence="3" id="KW-0418">Kinase</keyword>
<evidence type="ECO:0000259" key="5">
    <source>
        <dbReference type="Pfam" id="PF18085"/>
    </source>
</evidence>
<feature type="domain" description="Maltokinase N-terminal cap" evidence="5">
    <location>
        <begin position="20"/>
        <end position="106"/>
    </location>
</feature>
<dbReference type="RefSeq" id="WP_183511247.1">
    <property type="nucleotide sequence ID" value="NZ_BAABGK010000042.1"/>
</dbReference>
<organism evidence="6 7">
    <name type="scientific">Paeniglutamicibacter cryotolerans</name>
    <dbReference type="NCBI Taxonomy" id="670079"/>
    <lineage>
        <taxon>Bacteria</taxon>
        <taxon>Bacillati</taxon>
        <taxon>Actinomycetota</taxon>
        <taxon>Actinomycetes</taxon>
        <taxon>Micrococcales</taxon>
        <taxon>Micrococcaceae</taxon>
        <taxon>Paeniglutamicibacter</taxon>
    </lineage>
</organism>
<evidence type="ECO:0000256" key="4">
    <source>
        <dbReference type="ARBA" id="ARBA00022840"/>
    </source>
</evidence>
<keyword evidence="2" id="KW-0547">Nucleotide-binding</keyword>
<keyword evidence="7" id="KW-1185">Reference proteome</keyword>
<evidence type="ECO:0000313" key="7">
    <source>
        <dbReference type="Proteomes" id="UP000523000"/>
    </source>
</evidence>
<evidence type="ECO:0000313" key="6">
    <source>
        <dbReference type="EMBL" id="MBB2996054.1"/>
    </source>
</evidence>
<sequence>MSEIFDTTMNPSKGELIAAWLPLQSWYGGARVPEFDVVGGFRLDDPAGEVGMEFIFITETSTGTPTTYQVPLAYRSAPCPEAVPGLLGTSEHGVLGTRWIYDGEHDPVLMAQVVELLEGRAVAQHQNDSYVLADNITVAPGKAVGATAPVLVRVLEPGTEAAGAGVIASWTRADGSTGRALAIAAG</sequence>
<accession>A0A839QMR4</accession>
<keyword evidence="1" id="KW-0808">Transferase</keyword>
<dbReference type="GO" id="GO:0005524">
    <property type="term" value="F:ATP binding"/>
    <property type="evidence" value="ECO:0007669"/>
    <property type="project" value="UniProtKB-KW"/>
</dbReference>
<gene>
    <name evidence="6" type="ORF">E9229_002245</name>
</gene>
<reference evidence="6 7" key="1">
    <citation type="submission" date="2020-08" db="EMBL/GenBank/DDBJ databases">
        <title>Sequencing the genomes of 1000 actinobacteria strains.</title>
        <authorList>
            <person name="Klenk H.-P."/>
        </authorList>
    </citation>
    <scope>NUCLEOTIDE SEQUENCE [LARGE SCALE GENOMIC DNA]</scope>
    <source>
        <strain evidence="6 7">DSM 22826</strain>
    </source>
</reference>
<dbReference type="InterPro" id="IPR040999">
    <property type="entry name" value="Mak_N_cap"/>
</dbReference>
<dbReference type="EMBL" id="JACHVS010000001">
    <property type="protein sequence ID" value="MBB2996054.1"/>
    <property type="molecule type" value="Genomic_DNA"/>
</dbReference>
<dbReference type="Pfam" id="PF18085">
    <property type="entry name" value="Mak_N_cap"/>
    <property type="match status" value="1"/>
</dbReference>
<proteinExistence type="predicted"/>
<keyword evidence="4" id="KW-0067">ATP-binding</keyword>
<dbReference type="AlphaFoldDB" id="A0A839QMR4"/>
<evidence type="ECO:0000256" key="3">
    <source>
        <dbReference type="ARBA" id="ARBA00022777"/>
    </source>
</evidence>
<evidence type="ECO:0000256" key="2">
    <source>
        <dbReference type="ARBA" id="ARBA00022741"/>
    </source>
</evidence>